<dbReference type="EMBL" id="CACRSJ010000104">
    <property type="protein sequence ID" value="VYS47518.1"/>
    <property type="molecule type" value="Genomic_DNA"/>
</dbReference>
<evidence type="ECO:0000256" key="1">
    <source>
        <dbReference type="SAM" id="MobiDB-lite"/>
    </source>
</evidence>
<feature type="compositionally biased region" description="Basic and acidic residues" evidence="1">
    <location>
        <begin position="69"/>
        <end position="81"/>
    </location>
</feature>
<proteinExistence type="predicted"/>
<sequence length="171" mass="18628">MSMVVNSSDQAITMESLGISGHCDDVFCSELTATVIGEMTKRPTRLDIPIGVDGFVAPISSSADVTVTSREECREVEREGYEDTVNNEEISKPKSMKLLAHAGDDESIKRQENEDDDGRTTVDDDDGRGRINVSRLKALLTITTGERRGNDFVGRKLVGMIAGVEMMLSAL</sequence>
<evidence type="ECO:0000313" key="2">
    <source>
        <dbReference type="EMBL" id="VYS47518.1"/>
    </source>
</evidence>
<evidence type="ECO:0000313" key="3">
    <source>
        <dbReference type="Proteomes" id="UP000426265"/>
    </source>
</evidence>
<feature type="compositionally biased region" description="Basic and acidic residues" evidence="1">
    <location>
        <begin position="102"/>
        <end position="122"/>
    </location>
</feature>
<gene>
    <name evidence="2" type="ORF">AN1_LOCUS3005</name>
</gene>
<accession>A0A654EFL5</accession>
<dbReference type="Proteomes" id="UP000426265">
    <property type="component" value="Unassembled WGS sequence"/>
</dbReference>
<dbReference type="AlphaFoldDB" id="A0A654EFL5"/>
<name>A0A654EFL5_ARATH</name>
<reference evidence="2 3" key="1">
    <citation type="submission" date="2019-11" db="EMBL/GenBank/DDBJ databases">
        <authorList>
            <person name="Jiao W.-B."/>
            <person name="Schneeberger K."/>
        </authorList>
    </citation>
    <scope>NUCLEOTIDE SEQUENCE [LARGE SCALE GENOMIC DNA]</scope>
    <source>
        <strain evidence="3">cv. An-1</strain>
    </source>
</reference>
<feature type="region of interest" description="Disordered" evidence="1">
    <location>
        <begin position="68"/>
        <end position="128"/>
    </location>
</feature>
<organism evidence="2 3">
    <name type="scientific">Arabidopsis thaliana</name>
    <name type="common">Mouse-ear cress</name>
    <dbReference type="NCBI Taxonomy" id="3702"/>
    <lineage>
        <taxon>Eukaryota</taxon>
        <taxon>Viridiplantae</taxon>
        <taxon>Streptophyta</taxon>
        <taxon>Embryophyta</taxon>
        <taxon>Tracheophyta</taxon>
        <taxon>Spermatophyta</taxon>
        <taxon>Magnoliopsida</taxon>
        <taxon>eudicotyledons</taxon>
        <taxon>Gunneridae</taxon>
        <taxon>Pentapetalae</taxon>
        <taxon>rosids</taxon>
        <taxon>malvids</taxon>
        <taxon>Brassicales</taxon>
        <taxon>Brassicaceae</taxon>
        <taxon>Camelineae</taxon>
        <taxon>Arabidopsis</taxon>
    </lineage>
</organism>
<protein>
    <submittedName>
        <fullName evidence="2">Uncharacterized protein</fullName>
    </submittedName>
</protein>